<protein>
    <submittedName>
        <fullName evidence="1">Uncharacterized protein</fullName>
    </submittedName>
</protein>
<dbReference type="AlphaFoldDB" id="A0A382UER2"/>
<sequence length="75" mass="8780">MALWAVLDDTFGDGLENHSLTGLGRRNYHGPLPLTKRAKQIDYPIRKFRFAPEFSTTLQNQLIIWVHRAELLKFR</sequence>
<feature type="non-terminal residue" evidence="1">
    <location>
        <position position="75"/>
    </location>
</feature>
<reference evidence="1" key="1">
    <citation type="submission" date="2018-05" db="EMBL/GenBank/DDBJ databases">
        <authorList>
            <person name="Lanie J.A."/>
            <person name="Ng W.-L."/>
            <person name="Kazmierczak K.M."/>
            <person name="Andrzejewski T.M."/>
            <person name="Davidsen T.M."/>
            <person name="Wayne K.J."/>
            <person name="Tettelin H."/>
            <person name="Glass J.I."/>
            <person name="Rusch D."/>
            <person name="Podicherti R."/>
            <person name="Tsui H.-C.T."/>
            <person name="Winkler M.E."/>
        </authorList>
    </citation>
    <scope>NUCLEOTIDE SEQUENCE</scope>
</reference>
<name>A0A382UER2_9ZZZZ</name>
<evidence type="ECO:0000313" key="1">
    <source>
        <dbReference type="EMBL" id="SVD32730.1"/>
    </source>
</evidence>
<accession>A0A382UER2</accession>
<dbReference type="EMBL" id="UINC01143677">
    <property type="protein sequence ID" value="SVD32730.1"/>
    <property type="molecule type" value="Genomic_DNA"/>
</dbReference>
<proteinExistence type="predicted"/>
<gene>
    <name evidence="1" type="ORF">METZ01_LOCUS385584</name>
</gene>
<organism evidence="1">
    <name type="scientific">marine metagenome</name>
    <dbReference type="NCBI Taxonomy" id="408172"/>
    <lineage>
        <taxon>unclassified sequences</taxon>
        <taxon>metagenomes</taxon>
        <taxon>ecological metagenomes</taxon>
    </lineage>
</organism>